<evidence type="ECO:0000256" key="10">
    <source>
        <dbReference type="ARBA" id="ARBA00023211"/>
    </source>
</evidence>
<dbReference type="GO" id="GO:0004519">
    <property type="term" value="F:endonuclease activity"/>
    <property type="evidence" value="ECO:0007669"/>
    <property type="project" value="UniProtKB-UniRule"/>
</dbReference>
<comment type="caution">
    <text evidence="12">Lacks conserved residue(s) required for the propagation of feature annotation.</text>
</comment>
<dbReference type="GO" id="GO:0003677">
    <property type="term" value="F:DNA binding"/>
    <property type="evidence" value="ECO:0007669"/>
    <property type="project" value="UniProtKB-UniRule"/>
</dbReference>
<comment type="similarity">
    <text evidence="12">Belongs to the CRISPR-associated Cas9 family.</text>
</comment>
<evidence type="ECO:0000256" key="11">
    <source>
        <dbReference type="ARBA" id="ARBA00046380"/>
    </source>
</evidence>
<dbReference type="InterPro" id="IPR003615">
    <property type="entry name" value="HNH_nuc"/>
</dbReference>
<feature type="domain" description="HNH Cas9-type" evidence="13">
    <location>
        <begin position="773"/>
        <end position="945"/>
    </location>
</feature>
<evidence type="ECO:0000256" key="3">
    <source>
        <dbReference type="ARBA" id="ARBA00022723"/>
    </source>
</evidence>
<dbReference type="EMBL" id="WPIK01000007">
    <property type="protein sequence ID" value="MVN21771.1"/>
    <property type="molecule type" value="Genomic_DNA"/>
</dbReference>
<keyword evidence="10" id="KW-0464">Manganese</keyword>
<dbReference type="GO" id="GO:0043571">
    <property type="term" value="P:maintenance of CRISPR repeat elements"/>
    <property type="evidence" value="ECO:0007669"/>
    <property type="project" value="UniProtKB-UniRule"/>
</dbReference>
<dbReference type="Pfam" id="PF18541">
    <property type="entry name" value="RuvC_III"/>
    <property type="match status" value="1"/>
</dbReference>
<evidence type="ECO:0000313" key="14">
    <source>
        <dbReference type="EMBL" id="MVN21771.1"/>
    </source>
</evidence>
<dbReference type="NCBIfam" id="TIGR01865">
    <property type="entry name" value="cas_Csn1"/>
    <property type="match status" value="1"/>
</dbReference>
<keyword evidence="7 12" id="KW-0694">RNA-binding</keyword>
<keyword evidence="4 12" id="KW-0255">Endonuclease</keyword>
<dbReference type="Proteomes" id="UP000462014">
    <property type="component" value="Unassembled WGS sequence"/>
</dbReference>
<evidence type="ECO:0000256" key="6">
    <source>
        <dbReference type="ARBA" id="ARBA00022842"/>
    </source>
</evidence>
<name>A0A7K1SWS2_9SPHI</name>
<comment type="domain">
    <text evidence="12">Has 2 endonuclease domains. The discontinuous RuvC-like domain cleaves the target DNA noncomplementary to crRNA while the HNH nuclease domain cleaves the target DNA complementary to crRNA.</text>
</comment>
<dbReference type="GO" id="GO:0051607">
    <property type="term" value="P:defense response to virus"/>
    <property type="evidence" value="ECO:0007669"/>
    <property type="project" value="UniProtKB-UniRule"/>
</dbReference>
<sequence length="1499" mass="175840">MKKILGLDLGTNSIGWALIKQDFENKQGKILGLGSRIIPMSQDILGEFERGNSISQTAERTRLRGTRRLRERHLLRRERLHRILNTLEFLPQHYANKIDFNARLGKFLPETETKLVYDDNGNFIFKESFEEMLTDFLKHQPELMNRKNKKGEDAKIPYDWTIYYLRKKALTKKIEKEELAWLLLHFNQKRGYYQLRGEETDNKPNKLEDFYSLKIVDVTADEPQKGKNEIWYNIILENGWIYRRASKLPLFDWKDKIRDFIVTTDLNEDGSIKKDKEGKEKRSFRLPKEDDWQLLKKKTENDIEKSDKSVGEYVYDALLQKPNQKIKGKLIRTIERKFYKSELEQILKKQIELHNSLQDRNLYQQCVEELYPHNLHHQSTLLNKDFLHLIVEDILYYQRPLRSQKSSISNCPLESRTFILEGVKKTEPIKCISKSHPLYQEFRLWQWISNLRIINRGNDANETENHLQTIDDFTALFDFLNERKEIDQQSLLKYFKLKGSNYRWNYVEDKKYPCNETHSMIVSRLEKVNDVPQGFLTKKTEEELWHIIYSVTDKIEYEKALKSFAHKNGLDLVSFYDAFKKFPPFPSNYGSYSAKAIKKLLPLMRMGKYWNEENIYEKTKDRITKIINAEVDETIQNRVRDKAINLTDTNHFQGLPEWLAKYVVYDHHSEKSDLGQWKTVSDLEEYLKSFRQHSLKNPIVEQVITESLRTVKDIWQYYGDGVEGFFDEIHIELGRDMKNPAVERKRITEQVTKNENTNLRIKALLAEMLNDNSVENVRPYSPTQQDILKIYEDFVLNAAIEIPEDIEKISTQAQPTSSELQRYKLWLEQKYRSPYTGEIIPLNKLFTPAYEIEHIIPQSRYFDDSFSNKVICEAAVNTLKGGQTALQFIQNHYGQIVEVGMGKTVMVFTEDAYTSFVKQYYDKSRTKKNKLLALDIPEKMIERQMNDTRYISKFIMQVLSNIVRTDKDDDGANSKNILASNGQITTKLKQDWGMDAIWNELILPRFERLNQITNTTHFTVYNEKYQKYLPAVPLELQRGFQKKRIDHRHHAMDALVIACATRSHINFLNNQNALDKNKSIEQKQQGRYNLRKTLCDKKYNDGSSENYKWVFKQPWVGFIPEAKSKLEQVVVSFKQNLRIINKTVNQHDIIIKGGKKDKLKQQKGESWAIRKPLHKDTVSGSVSLRKTKPVSLSTTFESPENIIDKPLRKYIKKLIAEGLDKKKLVKHFKENNNQLYGQDISKVGIYYWENDNVASRVSLDITFNKARIESITDTGIQKILLKHLENSKDNPEIAFSPEGIEEMNKNIVVLNNGKFHQPILKVRTYETKGNKFAVGQSGNKKTKFVEAAKGTNLFFAIYQDENGKRSFETIPLNIVIERQKQKLLSVPESNVDEQKLLMFLSPNDLVYVPTKEEREHISNINFSNLDKEHVKRVYKMASSTSYQCFFIRNDIATSIVNKVEFSALNKTEKSVDDIMIKEFCIKLSIDRLGNIKPVFNTQI</sequence>
<dbReference type="GO" id="GO:0003723">
    <property type="term" value="F:RNA binding"/>
    <property type="evidence" value="ECO:0007669"/>
    <property type="project" value="UniProtKB-UniRule"/>
</dbReference>
<gene>
    <name evidence="12" type="primary">cas9</name>
    <name evidence="14" type="ORF">GO621_09500</name>
</gene>
<dbReference type="InterPro" id="IPR036397">
    <property type="entry name" value="RNaseH_sf"/>
</dbReference>
<dbReference type="InterPro" id="IPR028629">
    <property type="entry name" value="Cas9"/>
</dbReference>
<dbReference type="Gene3D" id="3.30.420.10">
    <property type="entry name" value="Ribonuclease H-like superfamily/Ribonuclease H"/>
    <property type="match status" value="2"/>
</dbReference>
<evidence type="ECO:0000256" key="7">
    <source>
        <dbReference type="ARBA" id="ARBA00022884"/>
    </source>
</evidence>
<dbReference type="Pfam" id="PF13395">
    <property type="entry name" value="HNH_4"/>
    <property type="match status" value="1"/>
</dbReference>
<protein>
    <recommendedName>
        <fullName evidence="12">CRISPR-associated endonuclease Cas9</fullName>
        <ecNumber evidence="12">3.1.-.-</ecNumber>
    </recommendedName>
</protein>
<dbReference type="Gene3D" id="1.10.30.50">
    <property type="match status" value="1"/>
</dbReference>
<reference evidence="14 15" key="1">
    <citation type="submission" date="2019-12" db="EMBL/GenBank/DDBJ databases">
        <title>Mucilaginibacter sp. HMF7410 genome sequencing and assembly.</title>
        <authorList>
            <person name="Kang H."/>
            <person name="Cha I."/>
            <person name="Kim H."/>
            <person name="Joh K."/>
        </authorList>
    </citation>
    <scope>NUCLEOTIDE SEQUENCE [LARGE SCALE GENOMIC DNA]</scope>
    <source>
        <strain evidence="14 15">HMF7410</strain>
    </source>
</reference>
<evidence type="ECO:0000256" key="9">
    <source>
        <dbReference type="ARBA" id="ARBA00023125"/>
    </source>
</evidence>
<feature type="active site" description="For RuvC-like nuclease domain" evidence="12">
    <location>
        <position position="8"/>
    </location>
</feature>
<keyword evidence="3" id="KW-0479">Metal-binding</keyword>
<comment type="caution">
    <text evidence="14">The sequence shown here is derived from an EMBL/GenBank/DDBJ whole genome shotgun (WGS) entry which is preliminary data.</text>
</comment>
<evidence type="ECO:0000256" key="1">
    <source>
        <dbReference type="ARBA" id="ARBA00001946"/>
    </source>
</evidence>
<evidence type="ECO:0000256" key="4">
    <source>
        <dbReference type="ARBA" id="ARBA00022759"/>
    </source>
</evidence>
<dbReference type="InterPro" id="IPR033114">
    <property type="entry name" value="HNH_CAS9"/>
</dbReference>
<evidence type="ECO:0000256" key="8">
    <source>
        <dbReference type="ARBA" id="ARBA00023118"/>
    </source>
</evidence>
<organism evidence="14 15">
    <name type="scientific">Mucilaginibacter arboris</name>
    <dbReference type="NCBI Taxonomy" id="2682090"/>
    <lineage>
        <taxon>Bacteria</taxon>
        <taxon>Pseudomonadati</taxon>
        <taxon>Bacteroidota</taxon>
        <taxon>Sphingobacteriia</taxon>
        <taxon>Sphingobacteriales</taxon>
        <taxon>Sphingobacteriaceae</taxon>
        <taxon>Mucilaginibacter</taxon>
    </lineage>
</organism>
<evidence type="ECO:0000259" key="13">
    <source>
        <dbReference type="PROSITE" id="PS51749"/>
    </source>
</evidence>
<accession>A0A7K1SWS2</accession>
<evidence type="ECO:0000256" key="5">
    <source>
        <dbReference type="ARBA" id="ARBA00022801"/>
    </source>
</evidence>
<dbReference type="EC" id="3.1.-.-" evidence="12"/>
<dbReference type="GO" id="GO:0016787">
    <property type="term" value="F:hydrolase activity"/>
    <property type="evidence" value="ECO:0007669"/>
    <property type="project" value="UniProtKB-KW"/>
</dbReference>
<comment type="function">
    <text evidence="12">CRISPR (clustered regularly interspaced short palindromic repeat) is an adaptive immune system that provides protection against mobile genetic elements (viruses, transposable elements and conjugative plasmids). CRISPR clusters contain spacers, sequences complementary to antecedent mobile elements, and target invading nucleic acids. CRISPR clusters are transcribed and processed into CRISPR RNA (crRNA). In type II CRISPR systems correct processing of pre-crRNA requires a trans-encoded small RNA (tracrRNA), endogenous ribonuclease 3 (rnc) and this protein. The tracrRNA serves as a guide for ribonuclease 3-aided processing of pre-crRNA. Subsequently Cas9/crRNA/tracrRNA endonucleolytically cleaves linear or circular dsDNA target complementary to the spacer; Cas9 is inactive in the absence of the 2 guide RNAs (gRNA). Cas9 recognizes the protospacer adjacent motif (PAM) in the CRISPR repeat sequences to help distinguish self versus nonself, as targets within the bacterial CRISPR locus do not have PAMs. PAM recognition is also required for catalytic activity.</text>
</comment>
<comment type="subunit">
    <text evidence="11 12">Monomer. Binds crRNA and tracrRNA.</text>
</comment>
<feature type="active site" description="Proton acceptor for HNH nuclease domain" evidence="12">
    <location>
        <position position="854"/>
    </location>
</feature>
<keyword evidence="15" id="KW-1185">Reference proteome</keyword>
<keyword evidence="8 12" id="KW-0051">Antiviral defense</keyword>
<comment type="cofactor">
    <cofactor evidence="1">
        <name>Mg(2+)</name>
        <dbReference type="ChEBI" id="CHEBI:18420"/>
    </cofactor>
</comment>
<dbReference type="HAMAP" id="MF_01480">
    <property type="entry name" value="Cas9"/>
    <property type="match status" value="1"/>
</dbReference>
<dbReference type="PROSITE" id="PS51749">
    <property type="entry name" value="HNH_CAS9"/>
    <property type="match status" value="1"/>
</dbReference>
<dbReference type="RefSeq" id="WP_157566390.1">
    <property type="nucleotide sequence ID" value="NZ_WPIK01000007.1"/>
</dbReference>
<evidence type="ECO:0000256" key="12">
    <source>
        <dbReference type="HAMAP-Rule" id="MF_01480"/>
    </source>
</evidence>
<keyword evidence="5 12" id="KW-0378">Hydrolase</keyword>
<evidence type="ECO:0000313" key="15">
    <source>
        <dbReference type="Proteomes" id="UP000462014"/>
    </source>
</evidence>
<keyword evidence="9 12" id="KW-0238">DNA-binding</keyword>
<keyword evidence="6" id="KW-0460">Magnesium</keyword>
<evidence type="ECO:0000256" key="2">
    <source>
        <dbReference type="ARBA" id="ARBA00022722"/>
    </source>
</evidence>
<keyword evidence="2 12" id="KW-0540">Nuclease</keyword>
<proteinExistence type="inferred from homology"/>
<dbReference type="InterPro" id="IPR041383">
    <property type="entry name" value="RuvC_III"/>
</dbReference>
<dbReference type="GO" id="GO:0046872">
    <property type="term" value="F:metal ion binding"/>
    <property type="evidence" value="ECO:0007669"/>
    <property type="project" value="UniProtKB-UniRule"/>
</dbReference>